<accession>A0A6J7XGN4</accession>
<evidence type="ECO:0000313" key="2">
    <source>
        <dbReference type="EMBL" id="CAB5229385.1"/>
    </source>
</evidence>
<dbReference type="EMBL" id="LR796962">
    <property type="protein sequence ID" value="CAB4177898.1"/>
    <property type="molecule type" value="Genomic_DNA"/>
</dbReference>
<protein>
    <submittedName>
        <fullName evidence="2">Uncharacterized protein</fullName>
    </submittedName>
</protein>
<sequence>MKTWIQVVKLKTAERFEIKISDAVNSKMPILQTIKKDSNLMLEVAANFYEVLTDYIEIYHPGTNSGAVSHEFVELIKTNYYTWNPVDIQAFINFIKLNKPDVSGHKITPSELINSAMEYENERSEQIEMIKHNRKFESINQPVHDKVKDVLQTIIDKAEEKKRLKIEKINEKVNAAKQFKSEFNDYADELHRRLDLKEITEDEAVNLWYDFQTKTK</sequence>
<organism evidence="2">
    <name type="scientific">uncultured Caudovirales phage</name>
    <dbReference type="NCBI Taxonomy" id="2100421"/>
    <lineage>
        <taxon>Viruses</taxon>
        <taxon>Duplodnaviria</taxon>
        <taxon>Heunggongvirae</taxon>
        <taxon>Uroviricota</taxon>
        <taxon>Caudoviricetes</taxon>
        <taxon>Peduoviridae</taxon>
        <taxon>Maltschvirus</taxon>
        <taxon>Maltschvirus maltsch</taxon>
    </lineage>
</organism>
<name>A0A6J7XGN4_9CAUD</name>
<gene>
    <name evidence="1" type="ORF">UFOVP1015_15</name>
    <name evidence="2" type="ORF">UFOVP1551_46</name>
</gene>
<reference evidence="2" key="1">
    <citation type="submission" date="2020-05" db="EMBL/GenBank/DDBJ databases">
        <authorList>
            <person name="Chiriac C."/>
            <person name="Salcher M."/>
            <person name="Ghai R."/>
            <person name="Kavagutti S V."/>
        </authorList>
    </citation>
    <scope>NUCLEOTIDE SEQUENCE</scope>
</reference>
<evidence type="ECO:0000313" key="1">
    <source>
        <dbReference type="EMBL" id="CAB4177898.1"/>
    </source>
</evidence>
<dbReference type="EMBL" id="LR798401">
    <property type="protein sequence ID" value="CAB5229385.1"/>
    <property type="molecule type" value="Genomic_DNA"/>
</dbReference>
<proteinExistence type="predicted"/>